<evidence type="ECO:0000313" key="2">
    <source>
        <dbReference type="Proteomes" id="UP000479710"/>
    </source>
</evidence>
<proteinExistence type="predicted"/>
<dbReference type="Proteomes" id="UP000479710">
    <property type="component" value="Unassembled WGS sequence"/>
</dbReference>
<organism evidence="1 2">
    <name type="scientific">Oryza meyeriana var. granulata</name>
    <dbReference type="NCBI Taxonomy" id="110450"/>
    <lineage>
        <taxon>Eukaryota</taxon>
        <taxon>Viridiplantae</taxon>
        <taxon>Streptophyta</taxon>
        <taxon>Embryophyta</taxon>
        <taxon>Tracheophyta</taxon>
        <taxon>Spermatophyta</taxon>
        <taxon>Magnoliopsida</taxon>
        <taxon>Liliopsida</taxon>
        <taxon>Poales</taxon>
        <taxon>Poaceae</taxon>
        <taxon>BOP clade</taxon>
        <taxon>Oryzoideae</taxon>
        <taxon>Oryzeae</taxon>
        <taxon>Oryzinae</taxon>
        <taxon>Oryza</taxon>
        <taxon>Oryza meyeriana</taxon>
    </lineage>
</organism>
<dbReference type="AlphaFoldDB" id="A0A6G1DED3"/>
<gene>
    <name evidence="1" type="ORF">E2562_001319</name>
</gene>
<reference evidence="1 2" key="1">
    <citation type="submission" date="2019-11" db="EMBL/GenBank/DDBJ databases">
        <title>Whole genome sequence of Oryza granulata.</title>
        <authorList>
            <person name="Li W."/>
        </authorList>
    </citation>
    <scope>NUCLEOTIDE SEQUENCE [LARGE SCALE GENOMIC DNA]</scope>
    <source>
        <strain evidence="2">cv. Menghai</strain>
        <tissue evidence="1">Leaf</tissue>
    </source>
</reference>
<protein>
    <recommendedName>
        <fullName evidence="3">Zinc finger GRF-type domain-containing protein</fullName>
    </recommendedName>
</protein>
<dbReference type="EMBL" id="SPHZ02000006">
    <property type="protein sequence ID" value="KAF0910083.1"/>
    <property type="molecule type" value="Genomic_DNA"/>
</dbReference>
<evidence type="ECO:0008006" key="3">
    <source>
        <dbReference type="Google" id="ProtNLM"/>
    </source>
</evidence>
<sequence length="150" mass="17529">MRAATQYAKVEASIANSPEVDCRLNDKIPPIYVEDYKCFGVESNTDGKQHETHMPPWVEASEKSGLRWYRCRKKVKNECNFVKWVDGERPDRMKRTIDQLWKDEVRAETMKARIIIVAKQRIEALESNRKLQLEKMAMVVQGKKGMLMLL</sequence>
<keyword evidence="2" id="KW-1185">Reference proteome</keyword>
<name>A0A6G1DED3_9ORYZ</name>
<accession>A0A6G1DED3</accession>
<evidence type="ECO:0000313" key="1">
    <source>
        <dbReference type="EMBL" id="KAF0910083.1"/>
    </source>
</evidence>
<comment type="caution">
    <text evidence="1">The sequence shown here is derived from an EMBL/GenBank/DDBJ whole genome shotgun (WGS) entry which is preliminary data.</text>
</comment>